<proteinExistence type="predicted"/>
<dbReference type="AlphaFoldDB" id="A0AAV4BLD1"/>
<feature type="region of interest" description="Disordered" evidence="1">
    <location>
        <begin position="54"/>
        <end position="81"/>
    </location>
</feature>
<evidence type="ECO:0000313" key="3">
    <source>
        <dbReference type="Proteomes" id="UP000735302"/>
    </source>
</evidence>
<sequence>MEKRSHHQKAPRSYDVTIEDKATLRRNQRFINPRPDKAVIFPTDVSGNMEMQHQDRTECGIDDNNSSSPMGEPQSSPAQPRLHHTCITQHPEYLHDVAEK</sequence>
<gene>
    <name evidence="2" type="ORF">PoB_004562900</name>
</gene>
<dbReference type="Proteomes" id="UP000735302">
    <property type="component" value="Unassembled WGS sequence"/>
</dbReference>
<comment type="caution">
    <text evidence="2">The sequence shown here is derived from an EMBL/GenBank/DDBJ whole genome shotgun (WGS) entry which is preliminary data.</text>
</comment>
<dbReference type="EMBL" id="BLXT01005012">
    <property type="protein sequence ID" value="GFO19124.1"/>
    <property type="molecule type" value="Genomic_DNA"/>
</dbReference>
<feature type="compositionally biased region" description="Polar residues" evidence="1">
    <location>
        <begin position="63"/>
        <end position="78"/>
    </location>
</feature>
<organism evidence="2 3">
    <name type="scientific">Plakobranchus ocellatus</name>
    <dbReference type="NCBI Taxonomy" id="259542"/>
    <lineage>
        <taxon>Eukaryota</taxon>
        <taxon>Metazoa</taxon>
        <taxon>Spiralia</taxon>
        <taxon>Lophotrochozoa</taxon>
        <taxon>Mollusca</taxon>
        <taxon>Gastropoda</taxon>
        <taxon>Heterobranchia</taxon>
        <taxon>Euthyneura</taxon>
        <taxon>Panpulmonata</taxon>
        <taxon>Sacoglossa</taxon>
        <taxon>Placobranchoidea</taxon>
        <taxon>Plakobranchidae</taxon>
        <taxon>Plakobranchus</taxon>
    </lineage>
</organism>
<keyword evidence="3" id="KW-1185">Reference proteome</keyword>
<accession>A0AAV4BLD1</accession>
<evidence type="ECO:0000256" key="1">
    <source>
        <dbReference type="SAM" id="MobiDB-lite"/>
    </source>
</evidence>
<evidence type="ECO:0000313" key="2">
    <source>
        <dbReference type="EMBL" id="GFO19124.1"/>
    </source>
</evidence>
<protein>
    <submittedName>
        <fullName evidence="2">Uncharacterized protein</fullName>
    </submittedName>
</protein>
<name>A0AAV4BLD1_9GAST</name>
<reference evidence="2 3" key="1">
    <citation type="journal article" date="2021" name="Elife">
        <title>Chloroplast acquisition without the gene transfer in kleptoplastic sea slugs, Plakobranchus ocellatus.</title>
        <authorList>
            <person name="Maeda T."/>
            <person name="Takahashi S."/>
            <person name="Yoshida T."/>
            <person name="Shimamura S."/>
            <person name="Takaki Y."/>
            <person name="Nagai Y."/>
            <person name="Toyoda A."/>
            <person name="Suzuki Y."/>
            <person name="Arimoto A."/>
            <person name="Ishii H."/>
            <person name="Satoh N."/>
            <person name="Nishiyama T."/>
            <person name="Hasebe M."/>
            <person name="Maruyama T."/>
            <person name="Minagawa J."/>
            <person name="Obokata J."/>
            <person name="Shigenobu S."/>
        </authorList>
    </citation>
    <scope>NUCLEOTIDE SEQUENCE [LARGE SCALE GENOMIC DNA]</scope>
</reference>